<dbReference type="Pfam" id="PF02075">
    <property type="entry name" value="RuvC"/>
    <property type="match status" value="1"/>
</dbReference>
<dbReference type="InterPro" id="IPR002176">
    <property type="entry name" value="X-over_junc_endoDNase_RuvC"/>
</dbReference>
<dbReference type="EMBL" id="CP092109">
    <property type="protein sequence ID" value="UWZ80970.1"/>
    <property type="molecule type" value="Genomic_DNA"/>
</dbReference>
<comment type="subunit">
    <text evidence="12">Homodimer which binds Holliday junction (HJ) DNA. The HJ becomes 2-fold symmetrical on binding to RuvC with unstacked arms; it has a different conformation from HJ DNA in complex with RuvA. In the full resolvosome a probable DNA-RuvA(4)-RuvB(12)-RuvC(2) complex forms which resolves the HJ.</text>
</comment>
<keyword evidence="2 12" id="KW-0963">Cytoplasm</keyword>
<evidence type="ECO:0000256" key="2">
    <source>
        <dbReference type="ARBA" id="ARBA00022490"/>
    </source>
</evidence>
<keyword evidence="9 12" id="KW-0238">DNA-binding</keyword>
<keyword evidence="5 12" id="KW-0255">Endonuclease</keyword>
<dbReference type="PANTHER" id="PTHR30194:SF3">
    <property type="entry name" value="CROSSOVER JUNCTION ENDODEOXYRIBONUCLEASE RUVC"/>
    <property type="match status" value="1"/>
</dbReference>
<name>A0ABY5ZP93_9BACT</name>
<evidence type="ECO:0000313" key="15">
    <source>
        <dbReference type="Proteomes" id="UP001060414"/>
    </source>
</evidence>
<evidence type="ECO:0000256" key="6">
    <source>
        <dbReference type="ARBA" id="ARBA00022763"/>
    </source>
</evidence>
<evidence type="ECO:0000256" key="5">
    <source>
        <dbReference type="ARBA" id="ARBA00022759"/>
    </source>
</evidence>
<dbReference type="GO" id="GO:0008821">
    <property type="term" value="F:crossover junction DNA endonuclease activity"/>
    <property type="evidence" value="ECO:0007669"/>
    <property type="project" value="UniProtKB-EC"/>
</dbReference>
<keyword evidence="11 12" id="KW-0234">DNA repair</keyword>
<gene>
    <name evidence="12 14" type="primary">ruvC</name>
    <name evidence="14" type="ORF">L9S41_06140</name>
</gene>
<feature type="active site" evidence="12">
    <location>
        <position position="67"/>
    </location>
</feature>
<dbReference type="NCBIfam" id="TIGR00228">
    <property type="entry name" value="ruvC"/>
    <property type="match status" value="1"/>
</dbReference>
<dbReference type="HAMAP" id="MF_00034">
    <property type="entry name" value="RuvC"/>
    <property type="match status" value="1"/>
</dbReference>
<reference evidence="14" key="1">
    <citation type="journal article" date="2022" name="Environ. Microbiol.">
        <title>Geoalkalibacter halelectricus SAP #1 sp. nov. possessing extracellular electron transfer and mineral#reducing capabilities from a haloalkaline environment.</title>
        <authorList>
            <person name="Yadav S."/>
            <person name="Singh R."/>
            <person name="Sundharam S.S."/>
            <person name="Chaudhary S."/>
            <person name="Krishnamurthi S."/>
            <person name="Patil S.A."/>
        </authorList>
    </citation>
    <scope>NUCLEOTIDE SEQUENCE</scope>
    <source>
        <strain evidence="14">SAP-1</strain>
    </source>
</reference>
<keyword evidence="8 12" id="KW-0460">Magnesium</keyword>
<feature type="active site" evidence="12">
    <location>
        <position position="139"/>
    </location>
</feature>
<dbReference type="SUPFAM" id="SSF53098">
    <property type="entry name" value="Ribonuclease H-like"/>
    <property type="match status" value="1"/>
</dbReference>
<evidence type="ECO:0000313" key="14">
    <source>
        <dbReference type="EMBL" id="UWZ80970.1"/>
    </source>
</evidence>
<keyword evidence="3 12" id="KW-0540">Nuclease</keyword>
<organism evidence="14 15">
    <name type="scientific">Geoalkalibacter halelectricus</name>
    <dbReference type="NCBI Taxonomy" id="2847045"/>
    <lineage>
        <taxon>Bacteria</taxon>
        <taxon>Pseudomonadati</taxon>
        <taxon>Thermodesulfobacteriota</taxon>
        <taxon>Desulfuromonadia</taxon>
        <taxon>Desulfuromonadales</taxon>
        <taxon>Geoalkalibacteraceae</taxon>
        <taxon>Geoalkalibacter</taxon>
    </lineage>
</organism>
<comment type="catalytic activity">
    <reaction evidence="12">
        <text>Endonucleolytic cleavage at a junction such as a reciprocal single-stranded crossover between two homologous DNA duplexes (Holliday junction).</text>
        <dbReference type="EC" id="3.1.21.10"/>
    </reaction>
</comment>
<evidence type="ECO:0000256" key="13">
    <source>
        <dbReference type="NCBIfam" id="TIGR00228"/>
    </source>
</evidence>
<evidence type="ECO:0000256" key="1">
    <source>
        <dbReference type="ARBA" id="ARBA00009518"/>
    </source>
</evidence>
<comment type="cofactor">
    <cofactor evidence="12">
        <name>Mg(2+)</name>
        <dbReference type="ChEBI" id="CHEBI:18420"/>
    </cofactor>
    <text evidence="12">Binds 2 Mg(2+) ion per subunit.</text>
</comment>
<keyword evidence="4 12" id="KW-0479">Metal-binding</keyword>
<dbReference type="PROSITE" id="PS01321">
    <property type="entry name" value="RUVC"/>
    <property type="match status" value="1"/>
</dbReference>
<dbReference type="PRINTS" id="PR00696">
    <property type="entry name" value="RSOLVASERUVC"/>
</dbReference>
<protein>
    <recommendedName>
        <fullName evidence="12 13">Crossover junction endodeoxyribonuclease RuvC</fullName>
        <ecNumber evidence="12 13">3.1.21.10</ecNumber>
    </recommendedName>
    <alternativeName>
        <fullName evidence="12">Holliday junction nuclease RuvC</fullName>
    </alternativeName>
    <alternativeName>
        <fullName evidence="12">Holliday junction resolvase RuvC</fullName>
    </alternativeName>
</protein>
<comment type="function">
    <text evidence="12">The RuvA-RuvB-RuvC complex processes Holliday junction (HJ) DNA during genetic recombination and DNA repair. Endonuclease that resolves HJ intermediates. Cleaves cruciform DNA by making single-stranded nicks across the HJ at symmetrical positions within the homologous arms, yielding a 5'-phosphate and a 3'-hydroxyl group; requires a central core of homology in the junction. The consensus cleavage sequence is 5'-(A/T)TT(C/G)-3'. Cleavage occurs on the 3'-side of the TT dinucleotide at the point of strand exchange. HJ branch migration catalyzed by RuvA-RuvB allows RuvC to scan DNA until it finds its consensus sequence, where it cleaves and resolves the cruciform DNA.</text>
</comment>
<dbReference type="PANTHER" id="PTHR30194">
    <property type="entry name" value="CROSSOVER JUNCTION ENDODEOXYRIBONUCLEASE RUVC"/>
    <property type="match status" value="1"/>
</dbReference>
<dbReference type="InterPro" id="IPR012337">
    <property type="entry name" value="RNaseH-like_sf"/>
</dbReference>
<feature type="binding site" evidence="12">
    <location>
        <position position="7"/>
    </location>
    <ligand>
        <name>Mg(2+)</name>
        <dbReference type="ChEBI" id="CHEBI:18420"/>
        <label>1</label>
    </ligand>
</feature>
<keyword evidence="7 12" id="KW-0378">Hydrolase</keyword>
<evidence type="ECO:0000256" key="9">
    <source>
        <dbReference type="ARBA" id="ARBA00023125"/>
    </source>
</evidence>
<accession>A0ABY5ZP93</accession>
<comment type="subcellular location">
    <subcellularLocation>
        <location evidence="12">Cytoplasm</location>
    </subcellularLocation>
</comment>
<keyword evidence="10 12" id="KW-0233">DNA recombination</keyword>
<dbReference type="CDD" id="cd16962">
    <property type="entry name" value="RuvC"/>
    <property type="match status" value="1"/>
</dbReference>
<feature type="active site" evidence="12">
    <location>
        <position position="7"/>
    </location>
</feature>
<proteinExistence type="inferred from homology"/>
<feature type="binding site" evidence="12">
    <location>
        <position position="139"/>
    </location>
    <ligand>
        <name>Mg(2+)</name>
        <dbReference type="ChEBI" id="CHEBI:18420"/>
        <label>1</label>
    </ligand>
</feature>
<evidence type="ECO:0000256" key="10">
    <source>
        <dbReference type="ARBA" id="ARBA00023172"/>
    </source>
</evidence>
<dbReference type="EC" id="3.1.21.10" evidence="12 13"/>
<evidence type="ECO:0000256" key="4">
    <source>
        <dbReference type="ARBA" id="ARBA00022723"/>
    </source>
</evidence>
<evidence type="ECO:0000256" key="3">
    <source>
        <dbReference type="ARBA" id="ARBA00022722"/>
    </source>
</evidence>
<evidence type="ECO:0000256" key="11">
    <source>
        <dbReference type="ARBA" id="ARBA00023204"/>
    </source>
</evidence>
<keyword evidence="15" id="KW-1185">Reference proteome</keyword>
<evidence type="ECO:0000256" key="12">
    <source>
        <dbReference type="HAMAP-Rule" id="MF_00034"/>
    </source>
</evidence>
<sequence length="166" mass="17711">MRILGIDPGSRATGYGLIEKQGNRLRHLDNGVILTGGEAPLSERLGIIYRDLGGVIDRYAPTVMAVEQIFLARNALSALKLGHARGVALLAGIHHELPVFEYTALQVKSAVVGYGRADKAQIQAMVRVLLALPEIAQEDASDALAVAICHAHSAGMNQRLAQAGKR</sequence>
<dbReference type="InterPro" id="IPR036397">
    <property type="entry name" value="RNaseH_sf"/>
</dbReference>
<evidence type="ECO:0000256" key="7">
    <source>
        <dbReference type="ARBA" id="ARBA00022801"/>
    </source>
</evidence>
<dbReference type="RefSeq" id="WP_260749338.1">
    <property type="nucleotide sequence ID" value="NZ_CP092109.1"/>
</dbReference>
<keyword evidence="6 12" id="KW-0227">DNA damage</keyword>
<feature type="binding site" evidence="12">
    <location>
        <position position="67"/>
    </location>
    <ligand>
        <name>Mg(2+)</name>
        <dbReference type="ChEBI" id="CHEBI:18420"/>
        <label>2</label>
    </ligand>
</feature>
<comment type="similarity">
    <text evidence="1 12">Belongs to the RuvC family.</text>
</comment>
<dbReference type="InterPro" id="IPR020563">
    <property type="entry name" value="X-over_junc_endoDNase_Mg_BS"/>
</dbReference>
<dbReference type="Gene3D" id="3.30.420.10">
    <property type="entry name" value="Ribonuclease H-like superfamily/Ribonuclease H"/>
    <property type="match status" value="1"/>
</dbReference>
<dbReference type="NCBIfam" id="NF000711">
    <property type="entry name" value="PRK00039.2-1"/>
    <property type="match status" value="1"/>
</dbReference>
<evidence type="ECO:0000256" key="8">
    <source>
        <dbReference type="ARBA" id="ARBA00022842"/>
    </source>
</evidence>
<dbReference type="Proteomes" id="UP001060414">
    <property type="component" value="Chromosome"/>
</dbReference>